<dbReference type="OrthoDB" id="1662399at2759"/>
<protein>
    <submittedName>
        <fullName evidence="1">Uncharacterized protein</fullName>
    </submittedName>
</protein>
<dbReference type="Proteomes" id="UP000595140">
    <property type="component" value="Unassembled WGS sequence"/>
</dbReference>
<accession>A0A484NDB7</accession>
<organism evidence="1 2">
    <name type="scientific">Cuscuta campestris</name>
    <dbReference type="NCBI Taxonomy" id="132261"/>
    <lineage>
        <taxon>Eukaryota</taxon>
        <taxon>Viridiplantae</taxon>
        <taxon>Streptophyta</taxon>
        <taxon>Embryophyta</taxon>
        <taxon>Tracheophyta</taxon>
        <taxon>Spermatophyta</taxon>
        <taxon>Magnoliopsida</taxon>
        <taxon>eudicotyledons</taxon>
        <taxon>Gunneridae</taxon>
        <taxon>Pentapetalae</taxon>
        <taxon>asterids</taxon>
        <taxon>lamiids</taxon>
        <taxon>Solanales</taxon>
        <taxon>Convolvulaceae</taxon>
        <taxon>Cuscuteae</taxon>
        <taxon>Cuscuta</taxon>
        <taxon>Cuscuta subgen. Grammica</taxon>
        <taxon>Cuscuta sect. Cleistogrammica</taxon>
    </lineage>
</organism>
<keyword evidence="2" id="KW-1185">Reference proteome</keyword>
<proteinExistence type="predicted"/>
<dbReference type="PANTHER" id="PTHR36715:SF1">
    <property type="entry name" value="PROTEIN, PUTATIVE-RELATED"/>
    <property type="match status" value="1"/>
</dbReference>
<dbReference type="EMBL" id="OOIL02006592">
    <property type="protein sequence ID" value="VFQ98527.1"/>
    <property type="molecule type" value="Genomic_DNA"/>
</dbReference>
<evidence type="ECO:0000313" key="2">
    <source>
        <dbReference type="Proteomes" id="UP000595140"/>
    </source>
</evidence>
<dbReference type="AlphaFoldDB" id="A0A484NDB7"/>
<sequence>MEIPDLNMISDFEAGVKCLQNPSLISSSLPISGIGRSFWKWGALILALVATFRGIIRRIKLFFFYIRAVKPSVEPLLQYLSEDFDFSDSDGEEDSSCSSSEEEEVVRRATTSFAGRLRNRRRRETSVVERFPWSGFASGGKSVVKLWDNLAVGYDFDAEVFMREVYTDLNLTNKVFPESRRSTAMASPAVVVSSEVIGSRNDVVVAAYDTRLKGRSPAICAEWQTPAKISVDVNAAGVERVYVEDRAAGVVTVGDLRNMKTALGELTEVNVETWWDAGALTADDA</sequence>
<name>A0A484NDB7_9ASTE</name>
<reference evidence="1 2" key="1">
    <citation type="submission" date="2018-04" db="EMBL/GenBank/DDBJ databases">
        <authorList>
            <person name="Vogel A."/>
        </authorList>
    </citation>
    <scope>NUCLEOTIDE SEQUENCE [LARGE SCALE GENOMIC DNA]</scope>
</reference>
<gene>
    <name evidence="1" type="ORF">CCAM_LOCUS40303</name>
</gene>
<dbReference type="PANTHER" id="PTHR36715">
    <property type="entry name" value="BNAANNG41370D PROTEIN"/>
    <property type="match status" value="1"/>
</dbReference>
<evidence type="ECO:0000313" key="1">
    <source>
        <dbReference type="EMBL" id="VFQ98527.1"/>
    </source>
</evidence>